<keyword evidence="3" id="KW-1185">Reference proteome</keyword>
<keyword evidence="1" id="KW-0472">Membrane</keyword>
<dbReference type="Proteomes" id="UP001359308">
    <property type="component" value="Chromosome"/>
</dbReference>
<protein>
    <submittedName>
        <fullName evidence="2">Divergent PAP2 family protein</fullName>
    </submittedName>
</protein>
<name>A0ABZ2FA19_METCP</name>
<keyword evidence="1" id="KW-0812">Transmembrane</keyword>
<feature type="transmembrane region" description="Helical" evidence="1">
    <location>
        <begin position="117"/>
        <end position="135"/>
    </location>
</feature>
<gene>
    <name evidence="2" type="ORF">N4J17_07205</name>
</gene>
<evidence type="ECO:0000256" key="1">
    <source>
        <dbReference type="SAM" id="Phobius"/>
    </source>
</evidence>
<feature type="transmembrane region" description="Helical" evidence="1">
    <location>
        <begin position="6"/>
        <end position="23"/>
    </location>
</feature>
<reference evidence="2 3" key="1">
    <citation type="submission" date="2022-09" db="EMBL/GenBank/DDBJ databases">
        <authorList>
            <person name="Giprobiosintez L."/>
        </authorList>
    </citation>
    <scope>NUCLEOTIDE SEQUENCE [LARGE SCALE GENOMIC DNA]</scope>
    <source>
        <strain evidence="3">VKPM-B-12549 (GBS-15)</strain>
    </source>
</reference>
<keyword evidence="1" id="KW-1133">Transmembrane helix</keyword>
<dbReference type="RefSeq" id="WP_198323448.1">
    <property type="nucleotide sequence ID" value="NZ_CP104311.1"/>
</dbReference>
<evidence type="ECO:0000313" key="3">
    <source>
        <dbReference type="Proteomes" id="UP001359308"/>
    </source>
</evidence>
<dbReference type="EMBL" id="CP104311">
    <property type="protein sequence ID" value="WWF03395.1"/>
    <property type="molecule type" value="Genomic_DNA"/>
</dbReference>
<organism evidence="2 3">
    <name type="scientific">Methylococcus capsulatus</name>
    <dbReference type="NCBI Taxonomy" id="414"/>
    <lineage>
        <taxon>Bacteria</taxon>
        <taxon>Pseudomonadati</taxon>
        <taxon>Pseudomonadota</taxon>
        <taxon>Gammaproteobacteria</taxon>
        <taxon>Methylococcales</taxon>
        <taxon>Methylococcaceae</taxon>
        <taxon>Methylococcus</taxon>
    </lineage>
</organism>
<feature type="transmembrane region" description="Helical" evidence="1">
    <location>
        <begin position="64"/>
        <end position="81"/>
    </location>
</feature>
<accession>A0ABZ2FA19</accession>
<evidence type="ECO:0000313" key="2">
    <source>
        <dbReference type="EMBL" id="WWF03395.1"/>
    </source>
</evidence>
<dbReference type="Pfam" id="PF02681">
    <property type="entry name" value="DUF212"/>
    <property type="match status" value="1"/>
</dbReference>
<dbReference type="PANTHER" id="PTHR31446">
    <property type="entry name" value="ACID PHOSPHATASE/VANADIUM-DEPENDENT HALOPEROXIDASE-RELATED PROTEIN"/>
    <property type="match status" value="1"/>
</dbReference>
<feature type="transmembrane region" description="Helical" evidence="1">
    <location>
        <begin position="35"/>
        <end position="58"/>
    </location>
</feature>
<dbReference type="PANTHER" id="PTHR31446:SF39">
    <property type="entry name" value="ACID PHOSPHATASE_VANADIUM-DEPENDENT HALOPEROXIDASE-RELATED PROTEIN"/>
    <property type="match status" value="1"/>
</dbReference>
<proteinExistence type="predicted"/>
<sequence>MDVAYAITPFLAWLTAGTLKFIINSCRARRLAFSQIGYGGLPSNHSAIVSSTAALIAFREGMSHPAFGAAVTIAFVVIMDANNLRRQVGKHATVINRLVGFDKDTDLLRERMGHTTFEIITGILVGIMVAWASFYL</sequence>
<dbReference type="InterPro" id="IPR003832">
    <property type="entry name" value="DUF212"/>
</dbReference>